<dbReference type="AlphaFoldDB" id="A0AAW2JA59"/>
<dbReference type="EMBL" id="JACGWJ010000558">
    <property type="protein sequence ID" value="KAL0291169.1"/>
    <property type="molecule type" value="Genomic_DNA"/>
</dbReference>
<protein>
    <submittedName>
        <fullName evidence="1">Uncharacterized protein</fullName>
    </submittedName>
</protein>
<reference evidence="1" key="2">
    <citation type="journal article" date="2024" name="Plant">
        <title>Genomic evolution and insights into agronomic trait innovations of Sesamum species.</title>
        <authorList>
            <person name="Miao H."/>
            <person name="Wang L."/>
            <person name="Qu L."/>
            <person name="Liu H."/>
            <person name="Sun Y."/>
            <person name="Le M."/>
            <person name="Wang Q."/>
            <person name="Wei S."/>
            <person name="Zheng Y."/>
            <person name="Lin W."/>
            <person name="Duan Y."/>
            <person name="Cao H."/>
            <person name="Xiong S."/>
            <person name="Wang X."/>
            <person name="Wei L."/>
            <person name="Li C."/>
            <person name="Ma Q."/>
            <person name="Ju M."/>
            <person name="Zhao R."/>
            <person name="Li G."/>
            <person name="Mu C."/>
            <person name="Tian Q."/>
            <person name="Mei H."/>
            <person name="Zhang T."/>
            <person name="Gao T."/>
            <person name="Zhang H."/>
        </authorList>
    </citation>
    <scope>NUCLEOTIDE SEQUENCE</scope>
    <source>
        <strain evidence="1">G02</strain>
    </source>
</reference>
<sequence>MVSRETCFEHDIRTQGNEVGRHYCDLEALARSYSVRLTTKEGSGMLRLSPVIR</sequence>
<name>A0AAW2JA59_SESRA</name>
<organism evidence="1">
    <name type="scientific">Sesamum radiatum</name>
    <name type="common">Black benniseed</name>
    <dbReference type="NCBI Taxonomy" id="300843"/>
    <lineage>
        <taxon>Eukaryota</taxon>
        <taxon>Viridiplantae</taxon>
        <taxon>Streptophyta</taxon>
        <taxon>Embryophyta</taxon>
        <taxon>Tracheophyta</taxon>
        <taxon>Spermatophyta</taxon>
        <taxon>Magnoliopsida</taxon>
        <taxon>eudicotyledons</taxon>
        <taxon>Gunneridae</taxon>
        <taxon>Pentapetalae</taxon>
        <taxon>asterids</taxon>
        <taxon>lamiids</taxon>
        <taxon>Lamiales</taxon>
        <taxon>Pedaliaceae</taxon>
        <taxon>Sesamum</taxon>
    </lineage>
</organism>
<evidence type="ECO:0000313" key="1">
    <source>
        <dbReference type="EMBL" id="KAL0291169.1"/>
    </source>
</evidence>
<proteinExistence type="predicted"/>
<accession>A0AAW2JA59</accession>
<comment type="caution">
    <text evidence="1">The sequence shown here is derived from an EMBL/GenBank/DDBJ whole genome shotgun (WGS) entry which is preliminary data.</text>
</comment>
<reference evidence="1" key="1">
    <citation type="submission" date="2020-06" db="EMBL/GenBank/DDBJ databases">
        <authorList>
            <person name="Li T."/>
            <person name="Hu X."/>
            <person name="Zhang T."/>
            <person name="Song X."/>
            <person name="Zhang H."/>
            <person name="Dai N."/>
            <person name="Sheng W."/>
            <person name="Hou X."/>
            <person name="Wei L."/>
        </authorList>
    </citation>
    <scope>NUCLEOTIDE SEQUENCE</scope>
    <source>
        <strain evidence="1">G02</strain>
        <tissue evidence="1">Leaf</tissue>
    </source>
</reference>
<gene>
    <name evidence="1" type="ORF">Sradi_7032400</name>
</gene>